<evidence type="ECO:0000259" key="2">
    <source>
        <dbReference type="Pfam" id="PF00582"/>
    </source>
</evidence>
<dbReference type="InterPro" id="IPR014729">
    <property type="entry name" value="Rossmann-like_a/b/a_fold"/>
</dbReference>
<dbReference type="PANTHER" id="PTHR46268">
    <property type="entry name" value="STRESS RESPONSE PROTEIN NHAX"/>
    <property type="match status" value="1"/>
</dbReference>
<comment type="caution">
    <text evidence="3">The sequence shown here is derived from an EMBL/GenBank/DDBJ whole genome shotgun (WGS) entry which is preliminary data.</text>
</comment>
<gene>
    <name evidence="3" type="ORF">ISP20_09490</name>
</gene>
<evidence type="ECO:0000313" key="3">
    <source>
        <dbReference type="EMBL" id="MBM7121385.1"/>
    </source>
</evidence>
<dbReference type="Gene3D" id="3.40.50.620">
    <property type="entry name" value="HUPs"/>
    <property type="match status" value="1"/>
</dbReference>
<comment type="similarity">
    <text evidence="1">Belongs to the universal stress protein A family.</text>
</comment>
<feature type="domain" description="UspA" evidence="2">
    <location>
        <begin position="1"/>
        <end position="143"/>
    </location>
</feature>
<evidence type="ECO:0000256" key="1">
    <source>
        <dbReference type="ARBA" id="ARBA00008791"/>
    </source>
</evidence>
<dbReference type="Pfam" id="PF00582">
    <property type="entry name" value="Usp"/>
    <property type="match status" value="1"/>
</dbReference>
<reference evidence="3 4" key="1">
    <citation type="submission" date="2020-10" db="EMBL/GenBank/DDBJ databases">
        <title>Phylogeny of dyella-like bacteria.</title>
        <authorList>
            <person name="Fu J."/>
        </authorList>
    </citation>
    <scope>NUCLEOTIDE SEQUENCE [LARGE SCALE GENOMIC DNA]</scope>
    <source>
        <strain evidence="3 4">THG-B117</strain>
    </source>
</reference>
<dbReference type="RefSeq" id="WP_204635780.1">
    <property type="nucleotide sequence ID" value="NZ_JADIKC010000003.1"/>
</dbReference>
<dbReference type="SUPFAM" id="SSF52402">
    <property type="entry name" value="Adenine nucleotide alpha hydrolases-like"/>
    <property type="match status" value="1"/>
</dbReference>
<protein>
    <submittedName>
        <fullName evidence="3">Universal stress protein</fullName>
    </submittedName>
</protein>
<dbReference type="InterPro" id="IPR006016">
    <property type="entry name" value="UspA"/>
</dbReference>
<name>A0ABS2JRE2_9GAMM</name>
<dbReference type="InterPro" id="IPR006015">
    <property type="entry name" value="Universal_stress_UspA"/>
</dbReference>
<organism evidence="3 4">
    <name type="scientific">Dyella kyungheensis</name>
    <dbReference type="NCBI Taxonomy" id="1242174"/>
    <lineage>
        <taxon>Bacteria</taxon>
        <taxon>Pseudomonadati</taxon>
        <taxon>Pseudomonadota</taxon>
        <taxon>Gammaproteobacteria</taxon>
        <taxon>Lysobacterales</taxon>
        <taxon>Rhodanobacteraceae</taxon>
        <taxon>Dyella</taxon>
    </lineage>
</organism>
<dbReference type="EMBL" id="JADIKC010000003">
    <property type="protein sequence ID" value="MBM7121385.1"/>
    <property type="molecule type" value="Genomic_DNA"/>
</dbReference>
<dbReference type="PANTHER" id="PTHR46268:SF6">
    <property type="entry name" value="UNIVERSAL STRESS PROTEIN UP12"/>
    <property type="match status" value="1"/>
</dbReference>
<accession>A0ABS2JRE2</accession>
<sequence length="144" mass="15499">MFKNILLPVDGSERALKAVEVGIALAAKLEAKVFAVHVMPPLSTVSFMSELLQHSACHSEVAKATAQAYLDEVVKRANAVNVPCETEYVFDLRPYAAIVGASAKHHCDLIVMRARGSEGLERVLLGSVPHKVMGCCNTPVLICN</sequence>
<keyword evidence="4" id="KW-1185">Reference proteome</keyword>
<proteinExistence type="inferred from homology"/>
<dbReference type="CDD" id="cd00293">
    <property type="entry name" value="USP-like"/>
    <property type="match status" value="1"/>
</dbReference>
<dbReference type="PRINTS" id="PR01438">
    <property type="entry name" value="UNVRSLSTRESS"/>
</dbReference>
<evidence type="ECO:0000313" key="4">
    <source>
        <dbReference type="Proteomes" id="UP001430065"/>
    </source>
</evidence>
<dbReference type="Proteomes" id="UP001430065">
    <property type="component" value="Unassembled WGS sequence"/>
</dbReference>